<evidence type="ECO:0000313" key="3">
    <source>
        <dbReference type="Proteomes" id="UP000053660"/>
    </source>
</evidence>
<dbReference type="AlphaFoldDB" id="A0A0B1RXS2"/>
<dbReference type="Gene3D" id="3.90.70.10">
    <property type="entry name" value="Cysteine proteinases"/>
    <property type="match status" value="1"/>
</dbReference>
<dbReference type="Pfam" id="PF00112">
    <property type="entry name" value="Peptidase_C1"/>
    <property type="match status" value="1"/>
</dbReference>
<dbReference type="EMBL" id="KN610338">
    <property type="protein sequence ID" value="KHJ77868.1"/>
    <property type="molecule type" value="Genomic_DNA"/>
</dbReference>
<gene>
    <name evidence="2" type="ORF">OESDEN_22512</name>
</gene>
<dbReference type="GO" id="GO:0008234">
    <property type="term" value="F:cysteine-type peptidase activity"/>
    <property type="evidence" value="ECO:0007669"/>
    <property type="project" value="InterPro"/>
</dbReference>
<dbReference type="SUPFAM" id="SSF54001">
    <property type="entry name" value="Cysteine proteinases"/>
    <property type="match status" value="1"/>
</dbReference>
<keyword evidence="2" id="KW-0378">Hydrolase</keyword>
<dbReference type="InterPro" id="IPR038765">
    <property type="entry name" value="Papain-like_cys_pep_sf"/>
</dbReference>
<evidence type="ECO:0000313" key="2">
    <source>
        <dbReference type="EMBL" id="KHJ77868.1"/>
    </source>
</evidence>
<feature type="domain" description="Peptidase C1A papain C-terminal" evidence="1">
    <location>
        <begin position="38"/>
        <end position="149"/>
    </location>
</feature>
<dbReference type="GO" id="GO:0006508">
    <property type="term" value="P:proteolysis"/>
    <property type="evidence" value="ECO:0007669"/>
    <property type="project" value="UniProtKB-KW"/>
</dbReference>
<proteinExistence type="predicted"/>
<accession>A0A0B1RXS2</accession>
<keyword evidence="3" id="KW-1185">Reference proteome</keyword>
<keyword evidence="2" id="KW-0645">Protease</keyword>
<dbReference type="InterPro" id="IPR000668">
    <property type="entry name" value="Peptidase_C1A_C"/>
</dbReference>
<organism evidence="2 3">
    <name type="scientific">Oesophagostomum dentatum</name>
    <name type="common">Nodular worm</name>
    <dbReference type="NCBI Taxonomy" id="61180"/>
    <lineage>
        <taxon>Eukaryota</taxon>
        <taxon>Metazoa</taxon>
        <taxon>Ecdysozoa</taxon>
        <taxon>Nematoda</taxon>
        <taxon>Chromadorea</taxon>
        <taxon>Rhabditida</taxon>
        <taxon>Rhabditina</taxon>
        <taxon>Rhabditomorpha</taxon>
        <taxon>Strongyloidea</taxon>
        <taxon>Strongylidae</taxon>
        <taxon>Oesophagostomum</taxon>
    </lineage>
</organism>
<dbReference type="Proteomes" id="UP000053660">
    <property type="component" value="Unassembled WGS sequence"/>
</dbReference>
<reference evidence="2 3" key="1">
    <citation type="submission" date="2014-03" db="EMBL/GenBank/DDBJ databases">
        <title>Draft genome of the hookworm Oesophagostomum dentatum.</title>
        <authorList>
            <person name="Mitreva M."/>
        </authorList>
    </citation>
    <scope>NUCLEOTIDE SEQUENCE [LARGE SCALE GENOMIC DNA]</scope>
    <source>
        <strain evidence="2 3">OD-Hann</strain>
    </source>
</reference>
<sequence>MLVRTPVCLDANASSIRTFYYRTEALNILIAINSISTYRCKGDYTIRAWQFATSSGASTGGAYAQKVRELANYLKLQGYPTPACEKKSQSGYTTPYQSDKLRAKIAKTSYYVTSTVEAIQKEIMTNGPVQASFAVYADFYSYKSGIYVVGKLACSLTV</sequence>
<protein>
    <submittedName>
        <fullName evidence="2">Papain family cysteine protease</fullName>
    </submittedName>
</protein>
<evidence type="ECO:0000259" key="1">
    <source>
        <dbReference type="Pfam" id="PF00112"/>
    </source>
</evidence>
<name>A0A0B1RXS2_OESDE</name>